<evidence type="ECO:0000259" key="5">
    <source>
        <dbReference type="PROSITE" id="PS50893"/>
    </source>
</evidence>
<dbReference type="SMART" id="SM00382">
    <property type="entry name" value="AAA"/>
    <property type="match status" value="1"/>
</dbReference>
<dbReference type="EMBL" id="LYPC01000028">
    <property type="protein sequence ID" value="OCT11222.1"/>
    <property type="molecule type" value="Genomic_DNA"/>
</dbReference>
<evidence type="ECO:0000256" key="4">
    <source>
        <dbReference type="ARBA" id="ARBA00022840"/>
    </source>
</evidence>
<dbReference type="Gene3D" id="3.40.50.300">
    <property type="entry name" value="P-loop containing nucleotide triphosphate hydrolases"/>
    <property type="match status" value="1"/>
</dbReference>
<accession>A0A1C0ZT17</accession>
<name>A0A1C0ZT17_9BACL</name>
<reference evidence="7" key="1">
    <citation type="submission" date="2016-05" db="EMBL/GenBank/DDBJ databases">
        <title>Paenibacillus oryzae. sp. nov., isolated from the rice root.</title>
        <authorList>
            <person name="Zhang J."/>
            <person name="Zhang X."/>
        </authorList>
    </citation>
    <scope>NUCLEOTIDE SEQUENCE [LARGE SCALE GENOMIC DNA]</scope>
    <source>
        <strain evidence="7">KCTC13222</strain>
    </source>
</reference>
<dbReference type="SUPFAM" id="SSF52540">
    <property type="entry name" value="P-loop containing nucleoside triphosphate hydrolases"/>
    <property type="match status" value="1"/>
</dbReference>
<dbReference type="Pfam" id="PF00005">
    <property type="entry name" value="ABC_tran"/>
    <property type="match status" value="1"/>
</dbReference>
<dbReference type="InterPro" id="IPR003593">
    <property type="entry name" value="AAA+_ATPase"/>
</dbReference>
<gene>
    <name evidence="6" type="ORF">A8709_05960</name>
</gene>
<protein>
    <submittedName>
        <fullName evidence="6">Sodium ABC transporter ATP-binding protein</fullName>
    </submittedName>
</protein>
<evidence type="ECO:0000313" key="6">
    <source>
        <dbReference type="EMBL" id="OCT11222.1"/>
    </source>
</evidence>
<evidence type="ECO:0000256" key="1">
    <source>
        <dbReference type="ARBA" id="ARBA00005417"/>
    </source>
</evidence>
<sequence>MTYPLVIEDVSKQYGDKTAVNRIHLRVKQGEIYGLLGANGAGKTTTMRMVLGLIYPDQGSIQWNGQGYREELRSLMGYLPEERGLYPKVKISEQIIYLAELRGVKKNQADRSLKEWLERFEVPDYYNRRVEELSKGNQQKIQFIAAVIHNPEILILDEAFSGLDPVNVELLKKTVKSLRDEGKTILFSSHRMDHVEELCEHICILHRSNTILQGSLKEIKASFPKERVILETEEDIEGLDRLSGVTSVNKGLKGYEIRITSPETAQQILQLAMEQSVVQRFQIMEPTLNEIFIQKVGNNHE</sequence>
<keyword evidence="4 6" id="KW-0067">ATP-binding</keyword>
<comment type="similarity">
    <text evidence="1">Belongs to the ABC transporter superfamily.</text>
</comment>
<evidence type="ECO:0000256" key="3">
    <source>
        <dbReference type="ARBA" id="ARBA00022741"/>
    </source>
</evidence>
<dbReference type="STRING" id="512399.A8709_05960"/>
<dbReference type="PROSITE" id="PS50893">
    <property type="entry name" value="ABC_TRANSPORTER_2"/>
    <property type="match status" value="1"/>
</dbReference>
<dbReference type="PANTHER" id="PTHR42711:SF5">
    <property type="entry name" value="ABC TRANSPORTER ATP-BINDING PROTEIN NATA"/>
    <property type="match status" value="1"/>
</dbReference>
<comment type="caution">
    <text evidence="6">The sequence shown here is derived from an EMBL/GenBank/DDBJ whole genome shotgun (WGS) entry which is preliminary data.</text>
</comment>
<dbReference type="OrthoDB" id="9801987at2"/>
<dbReference type="PANTHER" id="PTHR42711">
    <property type="entry name" value="ABC TRANSPORTER ATP-BINDING PROTEIN"/>
    <property type="match status" value="1"/>
</dbReference>
<dbReference type="GO" id="GO:0005524">
    <property type="term" value="F:ATP binding"/>
    <property type="evidence" value="ECO:0007669"/>
    <property type="project" value="UniProtKB-KW"/>
</dbReference>
<proteinExistence type="inferred from homology"/>
<dbReference type="InterPro" id="IPR027417">
    <property type="entry name" value="P-loop_NTPase"/>
</dbReference>
<organism evidence="6 7">
    <name type="scientific">Paenibacillus pectinilyticus</name>
    <dbReference type="NCBI Taxonomy" id="512399"/>
    <lineage>
        <taxon>Bacteria</taxon>
        <taxon>Bacillati</taxon>
        <taxon>Bacillota</taxon>
        <taxon>Bacilli</taxon>
        <taxon>Bacillales</taxon>
        <taxon>Paenibacillaceae</taxon>
        <taxon>Paenibacillus</taxon>
    </lineage>
</organism>
<evidence type="ECO:0000313" key="7">
    <source>
        <dbReference type="Proteomes" id="UP000093309"/>
    </source>
</evidence>
<evidence type="ECO:0000256" key="2">
    <source>
        <dbReference type="ARBA" id="ARBA00022448"/>
    </source>
</evidence>
<dbReference type="InterPro" id="IPR050763">
    <property type="entry name" value="ABC_transporter_ATP-binding"/>
</dbReference>
<dbReference type="Proteomes" id="UP000093309">
    <property type="component" value="Unassembled WGS sequence"/>
</dbReference>
<dbReference type="RefSeq" id="WP_065858055.1">
    <property type="nucleotide sequence ID" value="NZ_LYPC01000028.1"/>
</dbReference>
<keyword evidence="2" id="KW-0813">Transport</keyword>
<dbReference type="InterPro" id="IPR017871">
    <property type="entry name" value="ABC_transporter-like_CS"/>
</dbReference>
<feature type="domain" description="ABC transporter" evidence="5">
    <location>
        <begin position="5"/>
        <end position="232"/>
    </location>
</feature>
<dbReference type="Pfam" id="PF13732">
    <property type="entry name" value="DrrA1-3_C"/>
    <property type="match status" value="1"/>
</dbReference>
<keyword evidence="3" id="KW-0547">Nucleotide-binding</keyword>
<dbReference type="InterPro" id="IPR025302">
    <property type="entry name" value="DrrA1/2-like_C"/>
</dbReference>
<keyword evidence="7" id="KW-1185">Reference proteome</keyword>
<dbReference type="InterPro" id="IPR003439">
    <property type="entry name" value="ABC_transporter-like_ATP-bd"/>
</dbReference>
<dbReference type="AlphaFoldDB" id="A0A1C0ZT17"/>
<dbReference type="PROSITE" id="PS00211">
    <property type="entry name" value="ABC_TRANSPORTER_1"/>
    <property type="match status" value="1"/>
</dbReference>
<dbReference type="GO" id="GO:0016887">
    <property type="term" value="F:ATP hydrolysis activity"/>
    <property type="evidence" value="ECO:0007669"/>
    <property type="project" value="InterPro"/>
</dbReference>